<accession>A0ABU0BXS9</accession>
<keyword evidence="1" id="KW-0808">Transferase</keyword>
<organism evidence="1 2">
    <name type="scientific">Pararhizobium capsulatum DSM 1112</name>
    <dbReference type="NCBI Taxonomy" id="1121113"/>
    <lineage>
        <taxon>Bacteria</taxon>
        <taxon>Pseudomonadati</taxon>
        <taxon>Pseudomonadota</taxon>
        <taxon>Alphaproteobacteria</taxon>
        <taxon>Hyphomicrobiales</taxon>
        <taxon>Rhizobiaceae</taxon>
        <taxon>Rhizobium/Agrobacterium group</taxon>
        <taxon>Pararhizobium</taxon>
    </lineage>
</organism>
<proteinExistence type="predicted"/>
<dbReference type="SUPFAM" id="SSF53756">
    <property type="entry name" value="UDP-Glycosyltransferase/glycogen phosphorylase"/>
    <property type="match status" value="1"/>
</dbReference>
<dbReference type="Proteomes" id="UP001230207">
    <property type="component" value="Unassembled WGS sequence"/>
</dbReference>
<dbReference type="EMBL" id="JAUSVF010000002">
    <property type="protein sequence ID" value="MDQ0322509.1"/>
    <property type="molecule type" value="Genomic_DNA"/>
</dbReference>
<evidence type="ECO:0000313" key="2">
    <source>
        <dbReference type="Proteomes" id="UP001230207"/>
    </source>
</evidence>
<dbReference type="RefSeq" id="WP_307234184.1">
    <property type="nucleotide sequence ID" value="NZ_JAUSVF010000002.1"/>
</dbReference>
<reference evidence="1 2" key="1">
    <citation type="submission" date="2023-07" db="EMBL/GenBank/DDBJ databases">
        <title>Genomic Encyclopedia of Type Strains, Phase IV (KMG-IV): sequencing the most valuable type-strain genomes for metagenomic binning, comparative biology and taxonomic classification.</title>
        <authorList>
            <person name="Goeker M."/>
        </authorList>
    </citation>
    <scope>NUCLEOTIDE SEQUENCE [LARGE SCALE GENOMIC DNA]</scope>
    <source>
        <strain evidence="1 2">DSM 1112</strain>
    </source>
</reference>
<keyword evidence="2" id="KW-1185">Reference proteome</keyword>
<sequence length="400" mass="44326">MPHILYLAHDLADPAIRRRVLTLQAGGADLTLAGFRRGSDSKVAGDIHQPIELGVTEDARFLQRATAVAKACFTLSTRMKSAKKPDVIIARNLEMLAVAQRANSLFGGDIPIVYECLDIHRLLLRTDALGRVMRAAEARLGRNVQLLVTSSPAFVENYFRPLSGLDAPILLVENQVLDLDGIEIATSIARPPAQNAAWKIGWFGALRCRKSLDILSRFSRAMDGKVEVVLRGRPAYSEFNDFDALVAAEPHLSFHGAYRNPEDLSGIYENVQFSWVIDFFEEGLNSKWLLPNRLYESCRFGAVPLTLEGTETARFLKRRGIGVIVPDVRVETLCDTFQTMTTELYAESFSGLAAQDPAQWTFDRADCRGLVQRLAILAASPRLTPTFPSPTATTRVNLHD</sequence>
<protein>
    <submittedName>
        <fullName evidence="1">Succinoglycan biosynthesis protein ExoL</fullName>
        <ecNumber evidence="1">2.-.-.-</ecNumber>
    </submittedName>
</protein>
<dbReference type="EC" id="2.-.-.-" evidence="1"/>
<dbReference type="GO" id="GO:0016740">
    <property type="term" value="F:transferase activity"/>
    <property type="evidence" value="ECO:0007669"/>
    <property type="project" value="UniProtKB-KW"/>
</dbReference>
<comment type="caution">
    <text evidence="1">The sequence shown here is derived from an EMBL/GenBank/DDBJ whole genome shotgun (WGS) entry which is preliminary data.</text>
</comment>
<gene>
    <name evidence="1" type="ORF">QO002_004715</name>
</gene>
<evidence type="ECO:0000313" key="1">
    <source>
        <dbReference type="EMBL" id="MDQ0322509.1"/>
    </source>
</evidence>
<name>A0ABU0BXS9_9HYPH</name>